<dbReference type="EMBL" id="WNYA01000004">
    <property type="protein sequence ID" value="KAG8579960.1"/>
    <property type="molecule type" value="Genomic_DNA"/>
</dbReference>
<feature type="compositionally biased region" description="Polar residues" evidence="1">
    <location>
        <begin position="71"/>
        <end position="117"/>
    </location>
</feature>
<name>A0AAV7C5M8_ENGPU</name>
<accession>A0AAV7C5M8</accession>
<evidence type="ECO:0000313" key="3">
    <source>
        <dbReference type="Proteomes" id="UP000824782"/>
    </source>
</evidence>
<keyword evidence="3" id="KW-1185">Reference proteome</keyword>
<gene>
    <name evidence="2" type="ORF">GDO81_011107</name>
</gene>
<comment type="caution">
    <text evidence="2">The sequence shown here is derived from an EMBL/GenBank/DDBJ whole genome shotgun (WGS) entry which is preliminary data.</text>
</comment>
<evidence type="ECO:0000256" key="1">
    <source>
        <dbReference type="SAM" id="MobiDB-lite"/>
    </source>
</evidence>
<organism evidence="2 3">
    <name type="scientific">Engystomops pustulosus</name>
    <name type="common">Tungara frog</name>
    <name type="synonym">Physalaemus pustulosus</name>
    <dbReference type="NCBI Taxonomy" id="76066"/>
    <lineage>
        <taxon>Eukaryota</taxon>
        <taxon>Metazoa</taxon>
        <taxon>Chordata</taxon>
        <taxon>Craniata</taxon>
        <taxon>Vertebrata</taxon>
        <taxon>Euteleostomi</taxon>
        <taxon>Amphibia</taxon>
        <taxon>Batrachia</taxon>
        <taxon>Anura</taxon>
        <taxon>Neobatrachia</taxon>
        <taxon>Hyloidea</taxon>
        <taxon>Leptodactylidae</taxon>
        <taxon>Leiuperinae</taxon>
        <taxon>Engystomops</taxon>
    </lineage>
</organism>
<feature type="region of interest" description="Disordered" evidence="1">
    <location>
        <begin position="70"/>
        <end position="125"/>
    </location>
</feature>
<protein>
    <submittedName>
        <fullName evidence="2">Uncharacterized protein</fullName>
    </submittedName>
</protein>
<reference evidence="2" key="1">
    <citation type="thesis" date="2020" institute="ProQuest LLC" country="789 East Eisenhower Parkway, Ann Arbor, MI, USA">
        <title>Comparative Genomics and Chromosome Evolution.</title>
        <authorList>
            <person name="Mudd A.B."/>
        </authorList>
    </citation>
    <scope>NUCLEOTIDE SEQUENCE</scope>
    <source>
        <strain evidence="2">237g6f4</strain>
        <tissue evidence="2">Blood</tissue>
    </source>
</reference>
<evidence type="ECO:0000313" key="2">
    <source>
        <dbReference type="EMBL" id="KAG8579960.1"/>
    </source>
</evidence>
<feature type="compositionally biased region" description="Polar residues" evidence="1">
    <location>
        <begin position="216"/>
        <end position="238"/>
    </location>
</feature>
<proteinExistence type="predicted"/>
<feature type="region of interest" description="Disordered" evidence="1">
    <location>
        <begin position="207"/>
        <end position="238"/>
    </location>
</feature>
<dbReference type="Proteomes" id="UP000824782">
    <property type="component" value="Unassembled WGS sequence"/>
</dbReference>
<dbReference type="AlphaFoldDB" id="A0AAV7C5M8"/>
<sequence>MEKDGTSIYPYPKCPFFEELLFLLPSRSLRLSGGTPQAGEQPAETPVVQTAPQEFKMEAIPLPIVVDTEKPNGSQELQAGSSRVATPSLDSAEETTSGAALRMTTTPMHSSPATRTAPTRGWGRKSLRATDRQLDVESEAMSLIRRADADDDCDFFGYGIAARCRQMSPGVRNDFMAYVYAAAAAFDSATTLPELGDMINHLRSVTGLKKTPHPPSSSSRLEVASISSQTDPFNLNAP</sequence>